<feature type="binding site" evidence="6">
    <location>
        <begin position="78"/>
        <end position="85"/>
    </location>
    <ligand>
        <name>ATP</name>
        <dbReference type="ChEBI" id="CHEBI:30616"/>
    </ligand>
</feature>
<dbReference type="PANTHER" id="PTHR47969:SF15">
    <property type="entry name" value="CHROMOSOME-ASSOCIATED KINESIN KIF4A-RELATED"/>
    <property type="match status" value="1"/>
</dbReference>
<feature type="domain" description="Kinesin motor" evidence="8">
    <location>
        <begin position="8"/>
        <end position="329"/>
    </location>
</feature>
<keyword evidence="2" id="KW-0963">Cytoplasm</keyword>
<feature type="compositionally biased region" description="Polar residues" evidence="7">
    <location>
        <begin position="529"/>
        <end position="539"/>
    </location>
</feature>
<dbReference type="PANTHER" id="PTHR47969">
    <property type="entry name" value="CHROMOSOME-ASSOCIATED KINESIN KIF4A-RELATED"/>
    <property type="match status" value="1"/>
</dbReference>
<protein>
    <recommendedName>
        <fullName evidence="8">Kinesin motor domain-containing protein</fullName>
    </recommendedName>
</protein>
<keyword evidence="4 6" id="KW-0067">ATP-binding</keyword>
<feature type="region of interest" description="Disordered" evidence="7">
    <location>
        <begin position="671"/>
        <end position="695"/>
    </location>
</feature>
<dbReference type="GO" id="GO:0005524">
    <property type="term" value="F:ATP binding"/>
    <property type="evidence" value="ECO:0007669"/>
    <property type="project" value="UniProtKB-UniRule"/>
</dbReference>
<dbReference type="InterPro" id="IPR001752">
    <property type="entry name" value="Kinesin_motor_dom"/>
</dbReference>
<evidence type="ECO:0000256" key="6">
    <source>
        <dbReference type="PROSITE-ProRule" id="PRU00283"/>
    </source>
</evidence>
<organism evidence="9 10">
    <name type="scientific">Pelagomonas calceolata</name>
    <dbReference type="NCBI Taxonomy" id="35677"/>
    <lineage>
        <taxon>Eukaryota</taxon>
        <taxon>Sar</taxon>
        <taxon>Stramenopiles</taxon>
        <taxon>Ochrophyta</taxon>
        <taxon>Pelagophyceae</taxon>
        <taxon>Pelagomonadales</taxon>
        <taxon>Pelagomonadaceae</taxon>
        <taxon>Pelagomonas</taxon>
    </lineage>
</organism>
<evidence type="ECO:0000256" key="2">
    <source>
        <dbReference type="ARBA" id="ARBA00022490"/>
    </source>
</evidence>
<comment type="similarity">
    <text evidence="6">Belongs to the TRAFAC class myosin-kinesin ATPase superfamily. Kinesin family.</text>
</comment>
<evidence type="ECO:0000313" key="9">
    <source>
        <dbReference type="EMBL" id="CAH0369354.1"/>
    </source>
</evidence>
<dbReference type="InterPro" id="IPR027640">
    <property type="entry name" value="Kinesin-like_fam"/>
</dbReference>
<dbReference type="GO" id="GO:0007018">
    <property type="term" value="P:microtubule-based movement"/>
    <property type="evidence" value="ECO:0007669"/>
    <property type="project" value="InterPro"/>
</dbReference>
<evidence type="ECO:0000256" key="7">
    <source>
        <dbReference type="SAM" id="MobiDB-lite"/>
    </source>
</evidence>
<dbReference type="SMART" id="SM00129">
    <property type="entry name" value="KISc"/>
    <property type="match status" value="1"/>
</dbReference>
<dbReference type="Gene3D" id="3.40.850.10">
    <property type="entry name" value="Kinesin motor domain"/>
    <property type="match status" value="1"/>
</dbReference>
<feature type="compositionally biased region" description="Basic and acidic residues" evidence="7">
    <location>
        <begin position="671"/>
        <end position="680"/>
    </location>
</feature>
<comment type="caution">
    <text evidence="9">The sequence shown here is derived from an EMBL/GenBank/DDBJ whole genome shotgun (WGS) entry which is preliminary data.</text>
</comment>
<dbReference type="OrthoDB" id="3176171at2759"/>
<dbReference type="GO" id="GO:0051231">
    <property type="term" value="P:spindle elongation"/>
    <property type="evidence" value="ECO:0007669"/>
    <property type="project" value="TreeGrafter"/>
</dbReference>
<dbReference type="PROSITE" id="PS50067">
    <property type="entry name" value="KINESIN_MOTOR_2"/>
    <property type="match status" value="1"/>
</dbReference>
<comment type="subcellular location">
    <subcellularLocation>
        <location evidence="1">Cytoplasm</location>
    </subcellularLocation>
</comment>
<keyword evidence="6" id="KW-0505">Motor protein</keyword>
<dbReference type="Proteomes" id="UP000789595">
    <property type="component" value="Unassembled WGS sequence"/>
</dbReference>
<evidence type="ECO:0000259" key="8">
    <source>
        <dbReference type="PROSITE" id="PS50067"/>
    </source>
</evidence>
<dbReference type="SUPFAM" id="SSF52540">
    <property type="entry name" value="P-loop containing nucleoside triphosphate hydrolases"/>
    <property type="match status" value="1"/>
</dbReference>
<keyword evidence="3 6" id="KW-0547">Nucleotide-binding</keyword>
<sequence>MSSPELRNVEVRVRVRPGSKKSAVRTHSTKELSVDDKRWAFDRVYGPDSQQSDVYEEAVKPLVEATLDGYNSTVLAYGQTGSGKTYTMGTGHETLSQNEGVVPRALRDLFDHGSAVKIRGSYVEVYNEELRDLLDPAPKKLHIREDATRGIFVDGARQVSLTSVEDAVTLLERGAASRATEATKLNDRSSRSHAILTLTVERRKHLVEDSNGDVRASSHIAVVRSKIHCVDLAGSERCKRSGAQGARLKEGIHINGGLLALGKVISALCDREEGKSAHAPYRESKLTRLLQDSLGGTARTCMLACVSPDSQDLPETLTTLGYASRARRVKNTIQQNATTVVVQGPSHLELENRRLRAQLAAMSVDKPPPPPSPRDDFGDGPHRLQQAVCEGNRRLAHVKVALESIVAKGGLDLRTRDAIRAIVESVGGNKGDPPLGELVTGGPVRAVLELQAAVDQRDAKLRCLETQLREARSDLQRDEEIFATRARELRDCKDALRRKDREVSDLRAHLVRAEARADATEQVLKSAKSRLSTDNTENQDPLDLTSKLRASCLRAESKAKRDLDREQESLKQREQAQKRLQVLEAEISTKEACIASLAASEREATRAVSQYQKRITLLEREAEQLRSMQSPCTVREKKNELAQLKMQDIERVEQLRKASEVRICELHEEVSTLKSQRDSQRPSTSRPVTARTRDKLEKRAHRWLRRRLDAVTRPPTAGASVETDPFDALRSDVAELPQKHCAAALTEALRQLVSHRINRVVTPPVPPATIQAYEQKIDMLLRELHKYES</sequence>
<dbReference type="InterPro" id="IPR027417">
    <property type="entry name" value="P-loop_NTPase"/>
</dbReference>
<dbReference type="InterPro" id="IPR036961">
    <property type="entry name" value="Kinesin_motor_dom_sf"/>
</dbReference>
<proteinExistence type="inferred from homology"/>
<evidence type="ECO:0000256" key="1">
    <source>
        <dbReference type="ARBA" id="ARBA00004496"/>
    </source>
</evidence>
<dbReference type="GO" id="GO:0007052">
    <property type="term" value="P:mitotic spindle organization"/>
    <property type="evidence" value="ECO:0007669"/>
    <property type="project" value="TreeGrafter"/>
</dbReference>
<gene>
    <name evidence="9" type="ORF">PECAL_2P24750</name>
</gene>
<evidence type="ECO:0000256" key="5">
    <source>
        <dbReference type="ARBA" id="ARBA00023054"/>
    </source>
</evidence>
<evidence type="ECO:0000313" key="10">
    <source>
        <dbReference type="Proteomes" id="UP000789595"/>
    </source>
</evidence>
<dbReference type="EMBL" id="CAKKNE010000002">
    <property type="protein sequence ID" value="CAH0369354.1"/>
    <property type="molecule type" value="Genomic_DNA"/>
</dbReference>
<accession>A0A8J2WVT8</accession>
<evidence type="ECO:0000256" key="3">
    <source>
        <dbReference type="ARBA" id="ARBA00022741"/>
    </source>
</evidence>
<dbReference type="GO" id="GO:0003777">
    <property type="term" value="F:microtubule motor activity"/>
    <property type="evidence" value="ECO:0007669"/>
    <property type="project" value="InterPro"/>
</dbReference>
<name>A0A8J2WVT8_9STRA</name>
<dbReference type="AlphaFoldDB" id="A0A8J2WVT8"/>
<dbReference type="Pfam" id="PF00225">
    <property type="entry name" value="Kinesin"/>
    <property type="match status" value="1"/>
</dbReference>
<dbReference type="GO" id="GO:0008017">
    <property type="term" value="F:microtubule binding"/>
    <property type="evidence" value="ECO:0007669"/>
    <property type="project" value="InterPro"/>
</dbReference>
<dbReference type="PRINTS" id="PR00380">
    <property type="entry name" value="KINESINHEAVY"/>
</dbReference>
<dbReference type="GO" id="GO:0005875">
    <property type="term" value="C:microtubule associated complex"/>
    <property type="evidence" value="ECO:0007669"/>
    <property type="project" value="TreeGrafter"/>
</dbReference>
<keyword evidence="10" id="KW-1185">Reference proteome</keyword>
<dbReference type="GO" id="GO:0005737">
    <property type="term" value="C:cytoplasm"/>
    <property type="evidence" value="ECO:0007669"/>
    <property type="project" value="UniProtKB-SubCell"/>
</dbReference>
<evidence type="ECO:0000256" key="4">
    <source>
        <dbReference type="ARBA" id="ARBA00022840"/>
    </source>
</evidence>
<reference evidence="9" key="1">
    <citation type="submission" date="2021-11" db="EMBL/GenBank/DDBJ databases">
        <authorList>
            <consortium name="Genoscope - CEA"/>
            <person name="William W."/>
        </authorList>
    </citation>
    <scope>NUCLEOTIDE SEQUENCE</scope>
</reference>
<keyword evidence="5" id="KW-0175">Coiled coil</keyword>
<feature type="region of interest" description="Disordered" evidence="7">
    <location>
        <begin position="526"/>
        <end position="545"/>
    </location>
</feature>